<accession>A0A7X0J004</accession>
<dbReference type="PANTHER" id="PTHR43194:SF2">
    <property type="entry name" value="PEROXISOMAL MEMBRANE PROTEIN LPX1"/>
    <property type="match status" value="1"/>
</dbReference>
<dbReference type="Gene3D" id="3.40.50.1820">
    <property type="entry name" value="alpha/beta hydrolase"/>
    <property type="match status" value="1"/>
</dbReference>
<gene>
    <name evidence="4" type="ORF">HDF25_000645</name>
</gene>
<evidence type="ECO:0000313" key="4">
    <source>
        <dbReference type="EMBL" id="MBB6498508.1"/>
    </source>
</evidence>
<evidence type="ECO:0000259" key="3">
    <source>
        <dbReference type="Pfam" id="PF00561"/>
    </source>
</evidence>
<dbReference type="GO" id="GO:0006508">
    <property type="term" value="P:proteolysis"/>
    <property type="evidence" value="ECO:0007669"/>
    <property type="project" value="InterPro"/>
</dbReference>
<dbReference type="PANTHER" id="PTHR43194">
    <property type="entry name" value="HYDROLASE ALPHA/BETA FOLD FAMILY"/>
    <property type="match status" value="1"/>
</dbReference>
<organism evidence="4 5">
    <name type="scientific">Pedobacter cryoconitis</name>
    <dbReference type="NCBI Taxonomy" id="188932"/>
    <lineage>
        <taxon>Bacteria</taxon>
        <taxon>Pseudomonadati</taxon>
        <taxon>Bacteroidota</taxon>
        <taxon>Sphingobacteriia</taxon>
        <taxon>Sphingobacteriales</taxon>
        <taxon>Sphingobacteriaceae</taxon>
        <taxon>Pedobacter</taxon>
    </lineage>
</organism>
<feature type="domain" description="AB hydrolase-1" evidence="3">
    <location>
        <begin position="50"/>
        <end position="190"/>
    </location>
</feature>
<comment type="similarity">
    <text evidence="1">Belongs to the peptidase S33 family.</text>
</comment>
<comment type="caution">
    <text evidence="4">The sequence shown here is derived from an EMBL/GenBank/DDBJ whole genome shotgun (WGS) entry which is preliminary data.</text>
</comment>
<dbReference type="InterPro" id="IPR029058">
    <property type="entry name" value="AB_hydrolase_fold"/>
</dbReference>
<dbReference type="InterPro" id="IPR002410">
    <property type="entry name" value="Peptidase_S33"/>
</dbReference>
<dbReference type="PRINTS" id="PR00793">
    <property type="entry name" value="PROAMNOPTASE"/>
</dbReference>
<dbReference type="InterPro" id="IPR000073">
    <property type="entry name" value="AB_hydrolase_1"/>
</dbReference>
<protein>
    <submittedName>
        <fullName evidence="4">Pimeloyl-ACP methyl ester carboxylesterase</fullName>
    </submittedName>
</protein>
<dbReference type="SUPFAM" id="SSF53474">
    <property type="entry name" value="alpha/beta-Hydrolases"/>
    <property type="match status" value="1"/>
</dbReference>
<dbReference type="Proteomes" id="UP000521017">
    <property type="component" value="Unassembled WGS sequence"/>
</dbReference>
<name>A0A7X0J004_9SPHI</name>
<sequence>MRIFITFFMFFTSIAISKGNPAVNIDTTEIVEIGGIKQFIKLQGVDRTKPLLLFLHGGPGTSLIPVADTFTAKLKERFVVVQWDQRETGETLKLNHSTETLSLGLFQKDTDELINYLLQKFSRKKLFLVSHSFGSMLGFNFADQHPELLYAYISISGIVDQRQSERLTLEMLNKWARETNNDIAIKELALVKLPFENEDDLFYSQKWLFIHNGVDFAKEDGFKTKYHDWLAVWFPMWKKAVTNNLFKTLPVLKCPVYFIEGNGDKQQSHYIVEDYYKFLKAPKKAMFWFEKSGHTVFNSEPDKLQQVIIEKILPVAFQ</sequence>
<dbReference type="EMBL" id="JACHCC010000002">
    <property type="protein sequence ID" value="MBB6498508.1"/>
    <property type="molecule type" value="Genomic_DNA"/>
</dbReference>
<proteinExistence type="inferred from homology"/>
<keyword evidence="2" id="KW-0378">Hydrolase</keyword>
<dbReference type="AlphaFoldDB" id="A0A7X0J004"/>
<evidence type="ECO:0000256" key="1">
    <source>
        <dbReference type="ARBA" id="ARBA00010088"/>
    </source>
</evidence>
<evidence type="ECO:0000256" key="2">
    <source>
        <dbReference type="ARBA" id="ARBA00022801"/>
    </source>
</evidence>
<reference evidence="4 5" key="1">
    <citation type="submission" date="2020-08" db="EMBL/GenBank/DDBJ databases">
        <title>Genomic Encyclopedia of Type Strains, Phase IV (KMG-V): Genome sequencing to study the core and pangenomes of soil and plant-associated prokaryotes.</title>
        <authorList>
            <person name="Whitman W."/>
        </authorList>
    </citation>
    <scope>NUCLEOTIDE SEQUENCE [LARGE SCALE GENOMIC DNA]</scope>
    <source>
        <strain evidence="4 5">M2T3</strain>
    </source>
</reference>
<evidence type="ECO:0000313" key="5">
    <source>
        <dbReference type="Proteomes" id="UP000521017"/>
    </source>
</evidence>
<dbReference type="GO" id="GO:0008233">
    <property type="term" value="F:peptidase activity"/>
    <property type="evidence" value="ECO:0007669"/>
    <property type="project" value="InterPro"/>
</dbReference>
<dbReference type="Pfam" id="PF00561">
    <property type="entry name" value="Abhydrolase_1"/>
    <property type="match status" value="1"/>
</dbReference>
<dbReference type="RefSeq" id="WP_184622698.1">
    <property type="nucleotide sequence ID" value="NZ_JACHCC010000002.1"/>
</dbReference>
<dbReference type="InterPro" id="IPR050228">
    <property type="entry name" value="Carboxylesterase_BioH"/>
</dbReference>